<comment type="caution">
    <text evidence="1">The sequence shown here is derived from an EMBL/GenBank/DDBJ whole genome shotgun (WGS) entry which is preliminary data.</text>
</comment>
<evidence type="ECO:0000313" key="2">
    <source>
        <dbReference type="Proteomes" id="UP000597038"/>
    </source>
</evidence>
<dbReference type="Proteomes" id="UP000597038">
    <property type="component" value="Unassembled WGS sequence"/>
</dbReference>
<accession>A0ABS0QSJ4</accession>
<reference evidence="1 2" key="1">
    <citation type="submission" date="2020-12" db="EMBL/GenBank/DDBJ databases">
        <title>Genomic analysis of Staphylococcus felis from a cat with skin infection.</title>
        <authorList>
            <person name="Aslantas O."/>
            <person name="Keskin O."/>
            <person name="Buyukaltay K."/>
            <person name="Gullu Yucetepe A."/>
        </authorList>
    </citation>
    <scope>NUCLEOTIDE SEQUENCE [LARGE SCALE GENOMIC DNA]</scope>
    <source>
        <strain evidence="1 2">HARRANVET</strain>
    </source>
</reference>
<dbReference type="EMBL" id="JAEDAQ010000274">
    <property type="protein sequence ID" value="MBH9582250.1"/>
    <property type="molecule type" value="Genomic_DNA"/>
</dbReference>
<name>A0ABS0QSJ4_9STAP</name>
<gene>
    <name evidence="1" type="ORF">I9026_13100</name>
</gene>
<protein>
    <submittedName>
        <fullName evidence="1">Uncharacterized protein</fullName>
    </submittedName>
</protein>
<keyword evidence="2" id="KW-1185">Reference proteome</keyword>
<evidence type="ECO:0000313" key="1">
    <source>
        <dbReference type="EMBL" id="MBH9582250.1"/>
    </source>
</evidence>
<sequence>TAIMTMDFSLASNAAFYFLKNNVIIVREKQKSELKRTVQPEYSQCTKA</sequence>
<feature type="non-terminal residue" evidence="1">
    <location>
        <position position="1"/>
    </location>
</feature>
<organism evidence="1 2">
    <name type="scientific">Staphylococcus felis</name>
    <dbReference type="NCBI Taxonomy" id="46127"/>
    <lineage>
        <taxon>Bacteria</taxon>
        <taxon>Bacillati</taxon>
        <taxon>Bacillota</taxon>
        <taxon>Bacilli</taxon>
        <taxon>Bacillales</taxon>
        <taxon>Staphylococcaceae</taxon>
        <taxon>Staphylococcus</taxon>
    </lineage>
</organism>
<proteinExistence type="predicted"/>